<dbReference type="SMART" id="SM00062">
    <property type="entry name" value="PBPb"/>
    <property type="match status" value="1"/>
</dbReference>
<organism evidence="6 7">
    <name type="scientific">Myceligenerans crystallogenes</name>
    <dbReference type="NCBI Taxonomy" id="316335"/>
    <lineage>
        <taxon>Bacteria</taxon>
        <taxon>Bacillati</taxon>
        <taxon>Actinomycetota</taxon>
        <taxon>Actinomycetes</taxon>
        <taxon>Micrococcales</taxon>
        <taxon>Promicromonosporaceae</taxon>
        <taxon>Myceligenerans</taxon>
    </lineage>
</organism>
<dbReference type="EMBL" id="BAAANL010000002">
    <property type="protein sequence ID" value="GAA1856118.1"/>
    <property type="molecule type" value="Genomic_DNA"/>
</dbReference>
<keyword evidence="7" id="KW-1185">Reference proteome</keyword>
<dbReference type="PROSITE" id="PS51257">
    <property type="entry name" value="PROKAR_LIPOPROTEIN"/>
    <property type="match status" value="1"/>
</dbReference>
<dbReference type="PROSITE" id="PS51311">
    <property type="entry name" value="SCGB"/>
    <property type="match status" value="1"/>
</dbReference>
<proteinExistence type="inferred from homology"/>
<dbReference type="InterPro" id="IPR016126">
    <property type="entry name" value="Secretoglobin"/>
</dbReference>
<name>A0ABP4ZKJ6_9MICO</name>
<keyword evidence="2" id="KW-0813">Transport</keyword>
<comment type="similarity">
    <text evidence="1">Belongs to the bacterial solute-binding protein 3 family.</text>
</comment>
<evidence type="ECO:0000256" key="1">
    <source>
        <dbReference type="ARBA" id="ARBA00010333"/>
    </source>
</evidence>
<dbReference type="Pfam" id="PF00497">
    <property type="entry name" value="SBP_bac_3"/>
    <property type="match status" value="1"/>
</dbReference>
<dbReference type="PANTHER" id="PTHR30085:SF6">
    <property type="entry name" value="ABC TRANSPORTER GLUTAMINE-BINDING PROTEIN GLNH"/>
    <property type="match status" value="1"/>
</dbReference>
<dbReference type="InterPro" id="IPR051455">
    <property type="entry name" value="Bact_solute-bind_prot3"/>
</dbReference>
<dbReference type="Gene3D" id="3.40.190.10">
    <property type="entry name" value="Periplasmic binding protein-like II"/>
    <property type="match status" value="2"/>
</dbReference>
<evidence type="ECO:0000259" key="5">
    <source>
        <dbReference type="SMART" id="SM00062"/>
    </source>
</evidence>
<evidence type="ECO:0000313" key="6">
    <source>
        <dbReference type="EMBL" id="GAA1856118.1"/>
    </source>
</evidence>
<evidence type="ECO:0000256" key="2">
    <source>
        <dbReference type="ARBA" id="ARBA00022448"/>
    </source>
</evidence>
<accession>A0ABP4ZKJ6</accession>
<sequence length="300" mass="32388">MLVARTGARSRALAVTACVGALLVAGGCGQIGGAPPPDESETAEQCASLLGADAGGRIVIGMHSDQPGMNFQEDDARRSGFDYEFAKYLGEYCGMTVIEQDVSTPQRQELLQDGVVDVIVASYSITDARKLEVSFAGPYLKTKQGVMVGAGSGIESARDLAGRKVCAGRNSTSWDQMIKNLPGITAVEAEGFGECTERLLDGEIDAVTTDQVLLYGYEHEYSGLRVLPGEQFGSAELYGIGLRHGDVELCEFFNQAIKDYVHSGRWVQQFKNNLPEHLDPDDFKPVDHDLTECPDPEAEQ</sequence>
<dbReference type="InterPro" id="IPR001638">
    <property type="entry name" value="Solute-binding_3/MltF_N"/>
</dbReference>
<evidence type="ECO:0000256" key="3">
    <source>
        <dbReference type="ARBA" id="ARBA00022729"/>
    </source>
</evidence>
<reference evidence="7" key="1">
    <citation type="journal article" date="2019" name="Int. J. Syst. Evol. Microbiol.">
        <title>The Global Catalogue of Microorganisms (GCM) 10K type strain sequencing project: providing services to taxonomists for standard genome sequencing and annotation.</title>
        <authorList>
            <consortium name="The Broad Institute Genomics Platform"/>
            <consortium name="The Broad Institute Genome Sequencing Center for Infectious Disease"/>
            <person name="Wu L."/>
            <person name="Ma J."/>
        </authorList>
    </citation>
    <scope>NUCLEOTIDE SEQUENCE [LARGE SCALE GENOMIC DNA]</scope>
    <source>
        <strain evidence="7">JCM 14326</strain>
    </source>
</reference>
<dbReference type="SUPFAM" id="SSF53850">
    <property type="entry name" value="Periplasmic binding protein-like II"/>
    <property type="match status" value="1"/>
</dbReference>
<keyword evidence="3" id="KW-0732">Signal</keyword>
<dbReference type="Proteomes" id="UP001501094">
    <property type="component" value="Unassembled WGS sequence"/>
</dbReference>
<feature type="domain" description="Solute-binding protein family 3/N-terminal" evidence="5">
    <location>
        <begin position="57"/>
        <end position="277"/>
    </location>
</feature>
<gene>
    <name evidence="6" type="ORF">GCM10009751_11520</name>
</gene>
<evidence type="ECO:0000313" key="7">
    <source>
        <dbReference type="Proteomes" id="UP001501094"/>
    </source>
</evidence>
<feature type="region of interest" description="Disordered" evidence="4">
    <location>
        <begin position="277"/>
        <end position="300"/>
    </location>
</feature>
<feature type="compositionally biased region" description="Basic and acidic residues" evidence="4">
    <location>
        <begin position="277"/>
        <end position="291"/>
    </location>
</feature>
<dbReference type="PANTHER" id="PTHR30085">
    <property type="entry name" value="AMINO ACID ABC TRANSPORTER PERMEASE"/>
    <property type="match status" value="1"/>
</dbReference>
<evidence type="ECO:0000256" key="4">
    <source>
        <dbReference type="SAM" id="MobiDB-lite"/>
    </source>
</evidence>
<comment type="caution">
    <text evidence="6">The sequence shown here is derived from an EMBL/GenBank/DDBJ whole genome shotgun (WGS) entry which is preliminary data.</text>
</comment>
<protein>
    <submittedName>
        <fullName evidence="6">Glutamate ABC transporter substrate-binding protein</fullName>
    </submittedName>
</protein>